<dbReference type="EMBL" id="JBBPBN010000059">
    <property type="protein sequence ID" value="KAK8987867.1"/>
    <property type="molecule type" value="Genomic_DNA"/>
</dbReference>
<reference evidence="1 2" key="1">
    <citation type="journal article" date="2024" name="G3 (Bethesda)">
        <title>Genome assembly of Hibiscus sabdariffa L. provides insights into metabolisms of medicinal natural products.</title>
        <authorList>
            <person name="Kim T."/>
        </authorList>
    </citation>
    <scope>NUCLEOTIDE SEQUENCE [LARGE SCALE GENOMIC DNA]</scope>
    <source>
        <strain evidence="1">TK-2024</strain>
        <tissue evidence="1">Old leaves</tissue>
    </source>
</reference>
<evidence type="ECO:0000313" key="2">
    <source>
        <dbReference type="Proteomes" id="UP001396334"/>
    </source>
</evidence>
<protein>
    <submittedName>
        <fullName evidence="1">Uncharacterized protein</fullName>
    </submittedName>
</protein>
<proteinExistence type="predicted"/>
<evidence type="ECO:0000313" key="1">
    <source>
        <dbReference type="EMBL" id="KAK8987867.1"/>
    </source>
</evidence>
<organism evidence="1 2">
    <name type="scientific">Hibiscus sabdariffa</name>
    <name type="common">roselle</name>
    <dbReference type="NCBI Taxonomy" id="183260"/>
    <lineage>
        <taxon>Eukaryota</taxon>
        <taxon>Viridiplantae</taxon>
        <taxon>Streptophyta</taxon>
        <taxon>Embryophyta</taxon>
        <taxon>Tracheophyta</taxon>
        <taxon>Spermatophyta</taxon>
        <taxon>Magnoliopsida</taxon>
        <taxon>eudicotyledons</taxon>
        <taxon>Gunneridae</taxon>
        <taxon>Pentapetalae</taxon>
        <taxon>rosids</taxon>
        <taxon>malvids</taxon>
        <taxon>Malvales</taxon>
        <taxon>Malvaceae</taxon>
        <taxon>Malvoideae</taxon>
        <taxon>Hibiscus</taxon>
    </lineage>
</organism>
<dbReference type="Proteomes" id="UP001396334">
    <property type="component" value="Unassembled WGS sequence"/>
</dbReference>
<accession>A0ABR2PHJ9</accession>
<gene>
    <name evidence="1" type="ORF">V6N11_065473</name>
</gene>
<keyword evidence="2" id="KW-1185">Reference proteome</keyword>
<name>A0ABR2PHJ9_9ROSI</name>
<comment type="caution">
    <text evidence="1">The sequence shown here is derived from an EMBL/GenBank/DDBJ whole genome shotgun (WGS) entry which is preliminary data.</text>
</comment>
<sequence>MSAPCFSCAEDCRFYLHKAIHSISFGQRVVVNSVVEEEDDEEEEMSSGLILVDLSLGKLMTSLRSYYIMRGLTKV</sequence>